<keyword evidence="3" id="KW-0413">Isomerase</keyword>
<keyword evidence="2" id="KW-0238">DNA-binding</keyword>
<dbReference type="GO" id="GO:0005737">
    <property type="term" value="C:cytoplasm"/>
    <property type="evidence" value="ECO:0007669"/>
    <property type="project" value="TreeGrafter"/>
</dbReference>
<dbReference type="GO" id="GO:0006281">
    <property type="term" value="P:DNA repair"/>
    <property type="evidence" value="ECO:0007669"/>
    <property type="project" value="TreeGrafter"/>
</dbReference>
<dbReference type="EC" id="5.6.2.4" evidence="5"/>
<name>A0A9P9GUT5_FUSRE</name>
<dbReference type="GeneID" id="70218034"/>
<dbReference type="InterPro" id="IPR027417">
    <property type="entry name" value="P-loop_NTPase"/>
</dbReference>
<dbReference type="GO" id="GO:0006310">
    <property type="term" value="P:DNA recombination"/>
    <property type="evidence" value="ECO:0007669"/>
    <property type="project" value="TreeGrafter"/>
</dbReference>
<dbReference type="GO" id="GO:0003677">
    <property type="term" value="F:DNA binding"/>
    <property type="evidence" value="ECO:0007669"/>
    <property type="project" value="UniProtKB-KW"/>
</dbReference>
<dbReference type="SUPFAM" id="SSF52540">
    <property type="entry name" value="P-loop containing nucleoside triphosphate hydrolases"/>
    <property type="match status" value="1"/>
</dbReference>
<dbReference type="EMBL" id="JAGMUX010000011">
    <property type="protein sequence ID" value="KAH7244537.1"/>
    <property type="molecule type" value="Genomic_DNA"/>
</dbReference>
<feature type="compositionally biased region" description="Basic and acidic residues" evidence="6">
    <location>
        <begin position="37"/>
        <end position="46"/>
    </location>
</feature>
<reference evidence="7" key="1">
    <citation type="journal article" date="2021" name="Nat. Commun.">
        <title>Genetic determinants of endophytism in the Arabidopsis root mycobiome.</title>
        <authorList>
            <person name="Mesny F."/>
            <person name="Miyauchi S."/>
            <person name="Thiergart T."/>
            <person name="Pickel B."/>
            <person name="Atanasova L."/>
            <person name="Karlsson M."/>
            <person name="Huettel B."/>
            <person name="Barry K.W."/>
            <person name="Haridas S."/>
            <person name="Chen C."/>
            <person name="Bauer D."/>
            <person name="Andreopoulos W."/>
            <person name="Pangilinan J."/>
            <person name="LaButti K."/>
            <person name="Riley R."/>
            <person name="Lipzen A."/>
            <person name="Clum A."/>
            <person name="Drula E."/>
            <person name="Henrissat B."/>
            <person name="Kohler A."/>
            <person name="Grigoriev I.V."/>
            <person name="Martin F.M."/>
            <person name="Hacquard S."/>
        </authorList>
    </citation>
    <scope>NUCLEOTIDE SEQUENCE</scope>
    <source>
        <strain evidence="7">MPI-CAGE-AT-0023</strain>
    </source>
</reference>
<dbReference type="AlphaFoldDB" id="A0A9P9GUT5"/>
<dbReference type="Gene3D" id="3.40.50.300">
    <property type="entry name" value="P-loop containing nucleotide triphosphate hydrolases"/>
    <property type="match status" value="1"/>
</dbReference>
<feature type="region of interest" description="Disordered" evidence="6">
    <location>
        <begin position="32"/>
        <end position="67"/>
    </location>
</feature>
<protein>
    <recommendedName>
        <fullName evidence="5">DNA 3'-5' helicase</fullName>
        <ecNumber evidence="5">5.6.2.4</ecNumber>
    </recommendedName>
</protein>
<keyword evidence="8" id="KW-1185">Reference proteome</keyword>
<comment type="caution">
    <text evidence="7">The sequence shown here is derived from an EMBL/GenBank/DDBJ whole genome shotgun (WGS) entry which is preliminary data.</text>
</comment>
<dbReference type="RefSeq" id="XP_046047760.1">
    <property type="nucleotide sequence ID" value="XM_046188080.1"/>
</dbReference>
<dbReference type="Proteomes" id="UP000720189">
    <property type="component" value="Unassembled WGS sequence"/>
</dbReference>
<comment type="catalytic activity">
    <reaction evidence="4">
        <text>Couples ATP hydrolysis with the unwinding of duplex DNA by translocating in the 3'-5' direction.</text>
        <dbReference type="EC" id="5.6.2.4"/>
    </reaction>
</comment>
<evidence type="ECO:0000256" key="2">
    <source>
        <dbReference type="ARBA" id="ARBA00023125"/>
    </source>
</evidence>
<dbReference type="GO" id="GO:0009378">
    <property type="term" value="F:four-way junction helicase activity"/>
    <property type="evidence" value="ECO:0007669"/>
    <property type="project" value="TreeGrafter"/>
</dbReference>
<gene>
    <name evidence="7" type="ORF">BKA55DRAFT_516341</name>
</gene>
<evidence type="ECO:0000313" key="8">
    <source>
        <dbReference type="Proteomes" id="UP000720189"/>
    </source>
</evidence>
<proteinExistence type="inferred from homology"/>
<dbReference type="PANTHER" id="PTHR13710:SF105">
    <property type="entry name" value="ATP-DEPENDENT DNA HELICASE Q1"/>
    <property type="match status" value="1"/>
</dbReference>
<evidence type="ECO:0000256" key="4">
    <source>
        <dbReference type="ARBA" id="ARBA00034617"/>
    </source>
</evidence>
<sequence>ITAINALGLGVDDLNVRLVVYGGIPRQLDNFVQESGRGGRDGRKSESVVTDQGQQGQGQGLDEQEKQDEWAWDRDMIEFVEGKRCRREVLDREMDGNVDRVGCAEGEEVCDVCWEQQQQMTRNTGEAEAAEVEMEFGALSDIEEVIKETMVEWDYKKS</sequence>
<feature type="non-terminal residue" evidence="7">
    <location>
        <position position="158"/>
    </location>
</feature>
<dbReference type="GO" id="GO:0043138">
    <property type="term" value="F:3'-5' DNA helicase activity"/>
    <property type="evidence" value="ECO:0007669"/>
    <property type="project" value="UniProtKB-EC"/>
</dbReference>
<evidence type="ECO:0000256" key="3">
    <source>
        <dbReference type="ARBA" id="ARBA00023235"/>
    </source>
</evidence>
<evidence type="ECO:0000256" key="1">
    <source>
        <dbReference type="ARBA" id="ARBA00005446"/>
    </source>
</evidence>
<dbReference type="OrthoDB" id="5425465at2759"/>
<dbReference type="GO" id="GO:0005694">
    <property type="term" value="C:chromosome"/>
    <property type="evidence" value="ECO:0007669"/>
    <property type="project" value="TreeGrafter"/>
</dbReference>
<comment type="similarity">
    <text evidence="1">Belongs to the helicase family. RecQ subfamily.</text>
</comment>
<evidence type="ECO:0000256" key="6">
    <source>
        <dbReference type="SAM" id="MobiDB-lite"/>
    </source>
</evidence>
<dbReference type="PANTHER" id="PTHR13710">
    <property type="entry name" value="DNA HELICASE RECQ FAMILY MEMBER"/>
    <property type="match status" value="1"/>
</dbReference>
<evidence type="ECO:0000313" key="7">
    <source>
        <dbReference type="EMBL" id="KAH7244537.1"/>
    </source>
</evidence>
<organism evidence="7 8">
    <name type="scientific">Fusarium redolens</name>
    <dbReference type="NCBI Taxonomy" id="48865"/>
    <lineage>
        <taxon>Eukaryota</taxon>
        <taxon>Fungi</taxon>
        <taxon>Dikarya</taxon>
        <taxon>Ascomycota</taxon>
        <taxon>Pezizomycotina</taxon>
        <taxon>Sordariomycetes</taxon>
        <taxon>Hypocreomycetidae</taxon>
        <taxon>Hypocreales</taxon>
        <taxon>Nectriaceae</taxon>
        <taxon>Fusarium</taxon>
        <taxon>Fusarium redolens species complex</taxon>
    </lineage>
</organism>
<evidence type="ECO:0000256" key="5">
    <source>
        <dbReference type="ARBA" id="ARBA00034808"/>
    </source>
</evidence>
<accession>A0A9P9GUT5</accession>